<evidence type="ECO:0000256" key="2">
    <source>
        <dbReference type="ARBA" id="ARBA00004556"/>
    </source>
</evidence>
<keyword evidence="4" id="KW-0488">Methylation</keyword>
<dbReference type="Gene3D" id="2.30.42.10">
    <property type="match status" value="1"/>
</dbReference>
<dbReference type="FunCoup" id="H3BIN5">
    <property type="interactions" value="654"/>
</dbReference>
<name>H3BIN5_LATCH</name>
<dbReference type="PROSITE" id="PS50106">
    <property type="entry name" value="PDZ"/>
    <property type="match status" value="1"/>
</dbReference>
<dbReference type="Bgee" id="ENSLACG00000019119">
    <property type="expression patterns" value="Expressed in mesonephros and 6 other cell types or tissues"/>
</dbReference>
<dbReference type="GO" id="GO:0048471">
    <property type="term" value="C:perinuclear region of cytoplasm"/>
    <property type="evidence" value="ECO:0007669"/>
    <property type="project" value="UniProtKB-SubCell"/>
</dbReference>
<dbReference type="InterPro" id="IPR001478">
    <property type="entry name" value="PDZ"/>
</dbReference>
<dbReference type="Pfam" id="PF00595">
    <property type="entry name" value="PDZ"/>
    <property type="match status" value="1"/>
</dbReference>
<evidence type="ECO:0000256" key="10">
    <source>
        <dbReference type="ARBA" id="ARBA00034100"/>
    </source>
</evidence>
<evidence type="ECO:0000256" key="8">
    <source>
        <dbReference type="ARBA" id="ARBA00023136"/>
    </source>
</evidence>
<dbReference type="CDD" id="cd06713">
    <property type="entry name" value="PDZ_tamalin_CYTIP-like"/>
    <property type="match status" value="1"/>
</dbReference>
<dbReference type="HOGENOM" id="CLU_058640_1_0_1"/>
<evidence type="ECO:0000256" key="1">
    <source>
        <dbReference type="ARBA" id="ARBA00004413"/>
    </source>
</evidence>
<dbReference type="CTD" id="160622"/>
<comment type="subcellular location">
    <subcellularLocation>
        <location evidence="1">Cell membrane</location>
        <topology evidence="1">Peripheral membrane protein</topology>
        <orientation evidence="1">Cytoplasmic side</orientation>
    </subcellularLocation>
    <subcellularLocation>
        <location evidence="2">Cytoplasm</location>
        <location evidence="2">Perinuclear region</location>
    </subcellularLocation>
    <subcellularLocation>
        <location evidence="10">Postsynaptic cell membrane</location>
    </subcellularLocation>
</comment>
<dbReference type="GO" id="GO:0007165">
    <property type="term" value="P:signal transduction"/>
    <property type="evidence" value="ECO:0007669"/>
    <property type="project" value="TreeGrafter"/>
</dbReference>
<gene>
    <name evidence="13" type="primary">TAMALIN</name>
</gene>
<evidence type="ECO:0000256" key="3">
    <source>
        <dbReference type="ARBA" id="ARBA00022475"/>
    </source>
</evidence>
<dbReference type="GeneTree" id="ENSGT00530000063734"/>
<evidence type="ECO:0000256" key="9">
    <source>
        <dbReference type="ARBA" id="ARBA00023257"/>
    </source>
</evidence>
<dbReference type="RefSeq" id="XP_005986359.1">
    <property type="nucleotide sequence ID" value="XM_005986297.3"/>
</dbReference>
<dbReference type="Proteomes" id="UP000008672">
    <property type="component" value="Unassembled WGS sequence"/>
</dbReference>
<dbReference type="PANTHER" id="PTHR15963">
    <property type="entry name" value="GENERAL RECEPTOR FOR PHOSPHOINOSITIDES 1-ASSOCIATED SCAFFOLD PROTEIN-RELATED"/>
    <property type="match status" value="1"/>
</dbReference>
<accession>H3BIN5</accession>
<dbReference type="InterPro" id="IPR052122">
    <property type="entry name" value="Intracell_Traff_Signaling_Reg"/>
</dbReference>
<dbReference type="PANTHER" id="PTHR15963:SF3">
    <property type="entry name" value="PROTEIN TAMALIN"/>
    <property type="match status" value="1"/>
</dbReference>
<keyword evidence="9" id="KW-0628">Postsynaptic cell membrane</keyword>
<protein>
    <submittedName>
        <fullName evidence="13">Trafficking regulator and scaffold protein tamalin</fullName>
    </submittedName>
</protein>
<dbReference type="AlphaFoldDB" id="H3BIN5"/>
<proteinExistence type="predicted"/>
<dbReference type="GO" id="GO:1900141">
    <property type="term" value="P:regulation of oligodendrocyte apoptotic process"/>
    <property type="evidence" value="ECO:0007669"/>
    <property type="project" value="Ensembl"/>
</dbReference>
<evidence type="ECO:0000259" key="12">
    <source>
        <dbReference type="PROSITE" id="PS50106"/>
    </source>
</evidence>
<dbReference type="InterPro" id="IPR036034">
    <property type="entry name" value="PDZ_sf"/>
</dbReference>
<dbReference type="OMA" id="YQTCIYQ"/>
<dbReference type="OrthoDB" id="10041077at2759"/>
<keyword evidence="8" id="KW-0472">Membrane</keyword>
<reference evidence="14" key="1">
    <citation type="submission" date="2011-08" db="EMBL/GenBank/DDBJ databases">
        <title>The draft genome of Latimeria chalumnae.</title>
        <authorList>
            <person name="Di Palma F."/>
            <person name="Alfoldi J."/>
            <person name="Johnson J."/>
            <person name="Berlin A."/>
            <person name="Gnerre S."/>
            <person name="Jaffe D."/>
            <person name="MacCallum I."/>
            <person name="Young S."/>
            <person name="Walker B.J."/>
            <person name="Lander E."/>
            <person name="Lindblad-Toh K."/>
        </authorList>
    </citation>
    <scope>NUCLEOTIDE SEQUENCE [LARGE SCALE GENOMIC DNA]</scope>
    <source>
        <strain evidence="14">Wild caught</strain>
    </source>
</reference>
<evidence type="ECO:0000256" key="6">
    <source>
        <dbReference type="ARBA" id="ARBA00022553"/>
    </source>
</evidence>
<evidence type="ECO:0000256" key="7">
    <source>
        <dbReference type="ARBA" id="ARBA00023018"/>
    </source>
</evidence>
<keyword evidence="7" id="KW-0770">Synapse</keyword>
<dbReference type="eggNOG" id="KOG3528">
    <property type="taxonomic scope" value="Eukaryota"/>
</dbReference>
<keyword evidence="14" id="KW-1185">Reference proteome</keyword>
<reference evidence="13" key="3">
    <citation type="submission" date="2025-09" db="UniProtKB">
        <authorList>
            <consortium name="Ensembl"/>
        </authorList>
    </citation>
    <scope>IDENTIFICATION</scope>
</reference>
<dbReference type="EMBL" id="AFYH01001991">
    <property type="status" value="NOT_ANNOTATED_CDS"/>
    <property type="molecule type" value="Genomic_DNA"/>
</dbReference>
<dbReference type="SMART" id="SM00228">
    <property type="entry name" value="PDZ"/>
    <property type="match status" value="1"/>
</dbReference>
<dbReference type="FunFam" id="2.30.42.10:FF:000157">
    <property type="entry name" value="General receptor for phosphoinositides 1-associated scaffold protein"/>
    <property type="match status" value="1"/>
</dbReference>
<dbReference type="GeneID" id="102364062"/>
<dbReference type="InParanoid" id="H3BIN5"/>
<keyword evidence="3" id="KW-1003">Cell membrane</keyword>
<evidence type="ECO:0000256" key="5">
    <source>
        <dbReference type="ARBA" id="ARBA00022490"/>
    </source>
</evidence>
<keyword evidence="5" id="KW-0963">Cytoplasm</keyword>
<dbReference type="KEGG" id="lcm:102364062"/>
<organism evidence="13 14">
    <name type="scientific">Latimeria chalumnae</name>
    <name type="common">Coelacanth</name>
    <dbReference type="NCBI Taxonomy" id="7897"/>
    <lineage>
        <taxon>Eukaryota</taxon>
        <taxon>Metazoa</taxon>
        <taxon>Chordata</taxon>
        <taxon>Craniata</taxon>
        <taxon>Vertebrata</taxon>
        <taxon>Euteleostomi</taxon>
        <taxon>Coelacanthiformes</taxon>
        <taxon>Coelacanthidae</taxon>
        <taxon>Latimeria</taxon>
    </lineage>
</organism>
<dbReference type="EMBL" id="AFYH01001990">
    <property type="status" value="NOT_ANNOTATED_CDS"/>
    <property type="molecule type" value="Genomic_DNA"/>
</dbReference>
<sequence>MKIQTFRRMKKLSQKEKYGAMPDQAVYTTRSEIYQSSETYKTSEMYKTLAYSGGTLPRSKKGSSVKWKNLTQCPEQQRKIITLCKDDSKTFGFEIQTYGLHHQDENSVEMCTFVCRVHEESPAHLAGLKIGDTIASVNGISVEGFRHKEIVEMIRSCGNFLRMETVYGTSIRKAELETRLQYLKQTLHEKWEEYRSLMVQEQRLVHGIVMTDPSVYDTLELLPSCISGNGLPSTPTCKRLNYCESMCSTSSYMSTGIEESEDPLYQTCFFDSADATEKDFLPPGKGKDVLSSKLPLSRSMSVKSMQNGAASPLWDKLPNQNAVGSLLHKAKQKSFRKRLLKFIPGLNRSLEEEESHL</sequence>
<dbReference type="Ensembl" id="ENSLACT00000021897.2">
    <property type="protein sequence ID" value="ENSLACP00000021756.2"/>
    <property type="gene ID" value="ENSLACG00000019119.2"/>
</dbReference>
<dbReference type="GO" id="GO:0098978">
    <property type="term" value="C:glutamatergic synapse"/>
    <property type="evidence" value="ECO:0007669"/>
    <property type="project" value="UniProtKB-ARBA"/>
</dbReference>
<evidence type="ECO:0000256" key="11">
    <source>
        <dbReference type="ARBA" id="ARBA00058705"/>
    </source>
</evidence>
<dbReference type="GO" id="GO:0043523">
    <property type="term" value="P:regulation of neuron apoptotic process"/>
    <property type="evidence" value="ECO:0007669"/>
    <property type="project" value="Ensembl"/>
</dbReference>
<reference evidence="13" key="2">
    <citation type="submission" date="2025-08" db="UniProtKB">
        <authorList>
            <consortium name="Ensembl"/>
        </authorList>
    </citation>
    <scope>IDENTIFICATION</scope>
</reference>
<dbReference type="SUPFAM" id="SSF50156">
    <property type="entry name" value="PDZ domain-like"/>
    <property type="match status" value="1"/>
</dbReference>
<evidence type="ECO:0000313" key="13">
    <source>
        <dbReference type="Ensembl" id="ENSLACP00000021756.2"/>
    </source>
</evidence>
<keyword evidence="6" id="KW-0597">Phosphoprotein</keyword>
<feature type="domain" description="PDZ" evidence="12">
    <location>
        <begin position="80"/>
        <end position="169"/>
    </location>
</feature>
<evidence type="ECO:0000256" key="4">
    <source>
        <dbReference type="ARBA" id="ARBA00022481"/>
    </source>
</evidence>
<evidence type="ECO:0000313" key="14">
    <source>
        <dbReference type="Proteomes" id="UP000008672"/>
    </source>
</evidence>
<dbReference type="GO" id="GO:0045211">
    <property type="term" value="C:postsynaptic membrane"/>
    <property type="evidence" value="ECO:0007669"/>
    <property type="project" value="UniProtKB-SubCell"/>
</dbReference>
<dbReference type="STRING" id="7897.ENSLACP00000021756"/>
<dbReference type="GO" id="GO:0021510">
    <property type="term" value="P:spinal cord development"/>
    <property type="evidence" value="ECO:0007669"/>
    <property type="project" value="Ensembl"/>
</dbReference>
<comment type="function">
    <text evidence="11">Plays a role in intracellular trafficking and contributes to the macromolecular organization of group 1 metabotropic glutamate receptors (mGluRs) at synapses.</text>
</comment>